<comment type="caution">
    <text evidence="8">The sequence shown here is derived from an EMBL/GenBank/DDBJ whole genome shotgun (WGS) entry which is preliminary data.</text>
</comment>
<evidence type="ECO:0000259" key="7">
    <source>
        <dbReference type="PROSITE" id="PS51158"/>
    </source>
</evidence>
<evidence type="ECO:0000313" key="9">
    <source>
        <dbReference type="Proteomes" id="UP000245119"/>
    </source>
</evidence>
<evidence type="ECO:0000256" key="1">
    <source>
        <dbReference type="ARBA" id="ARBA00022527"/>
    </source>
</evidence>
<evidence type="ECO:0000256" key="2">
    <source>
        <dbReference type="ARBA" id="ARBA00022679"/>
    </source>
</evidence>
<reference evidence="8 9" key="1">
    <citation type="submission" date="2018-04" db="EMBL/GenBank/DDBJ databases">
        <title>The genome of golden apple snail Pomacea canaliculata provides insight into stress tolerance and invasive adaptation.</title>
        <authorList>
            <person name="Liu C."/>
            <person name="Liu B."/>
            <person name="Ren Y."/>
            <person name="Zhang Y."/>
            <person name="Wang H."/>
            <person name="Li S."/>
            <person name="Jiang F."/>
            <person name="Yin L."/>
            <person name="Zhang G."/>
            <person name="Qian W."/>
            <person name="Fan W."/>
        </authorList>
    </citation>
    <scope>NUCLEOTIDE SEQUENCE [LARGE SCALE GENOMIC DNA]</scope>
    <source>
        <strain evidence="8">SZHN2017</strain>
        <tissue evidence="8">Muscle</tissue>
    </source>
</reference>
<dbReference type="OrthoDB" id="44277at2759"/>
<dbReference type="InterPro" id="IPR004166">
    <property type="entry name" value="a-kinase_dom"/>
</dbReference>
<evidence type="ECO:0000256" key="3">
    <source>
        <dbReference type="ARBA" id="ARBA00022741"/>
    </source>
</evidence>
<keyword evidence="5" id="KW-0067">ATP-binding</keyword>
<evidence type="ECO:0000256" key="6">
    <source>
        <dbReference type="SAM" id="MobiDB-lite"/>
    </source>
</evidence>
<dbReference type="GO" id="GO:0005524">
    <property type="term" value="F:ATP binding"/>
    <property type="evidence" value="ECO:0007669"/>
    <property type="project" value="UniProtKB-KW"/>
</dbReference>
<dbReference type="PANTHER" id="PTHR45992:SF11">
    <property type="entry name" value="ALPHA-TYPE PROTEIN KINASE DOMAIN-CONTAINING PROTEIN"/>
    <property type="match status" value="1"/>
</dbReference>
<dbReference type="EMBL" id="PZQS01000012">
    <property type="protein sequence ID" value="PVD21204.1"/>
    <property type="molecule type" value="Genomic_DNA"/>
</dbReference>
<evidence type="ECO:0000313" key="8">
    <source>
        <dbReference type="EMBL" id="PVD21204.1"/>
    </source>
</evidence>
<gene>
    <name evidence="8" type="ORF">C0Q70_19373</name>
</gene>
<dbReference type="Gene3D" id="3.20.200.10">
    <property type="entry name" value="MHCK/EF2 kinase"/>
    <property type="match status" value="1"/>
</dbReference>
<dbReference type="Proteomes" id="UP000245119">
    <property type="component" value="Linkage Group LG12"/>
</dbReference>
<name>A0A2T7NJ56_POMCA</name>
<feature type="domain" description="Alpha-type protein kinase" evidence="7">
    <location>
        <begin position="1"/>
        <end position="153"/>
    </location>
</feature>
<dbReference type="AlphaFoldDB" id="A0A2T7NJ56"/>
<dbReference type="SMART" id="SM00811">
    <property type="entry name" value="Alpha_kinase"/>
    <property type="match status" value="1"/>
</dbReference>
<evidence type="ECO:0000256" key="4">
    <source>
        <dbReference type="ARBA" id="ARBA00022777"/>
    </source>
</evidence>
<proteinExistence type="predicted"/>
<evidence type="ECO:0000256" key="5">
    <source>
        <dbReference type="ARBA" id="ARBA00022840"/>
    </source>
</evidence>
<keyword evidence="9" id="KW-1185">Reference proteome</keyword>
<feature type="region of interest" description="Disordered" evidence="6">
    <location>
        <begin position="154"/>
        <end position="203"/>
    </location>
</feature>
<dbReference type="PANTHER" id="PTHR45992">
    <property type="entry name" value="EUKARYOTIC ELONGATION FACTOR 2 KINASE-RELATED"/>
    <property type="match status" value="1"/>
</dbReference>
<keyword evidence="4" id="KW-0418">Kinase</keyword>
<keyword evidence="3" id="KW-0547">Nucleotide-binding</keyword>
<dbReference type="PROSITE" id="PS51158">
    <property type="entry name" value="ALPHA_KINASE"/>
    <property type="match status" value="1"/>
</dbReference>
<dbReference type="Pfam" id="PF02816">
    <property type="entry name" value="Alpha_kinase"/>
    <property type="match status" value="1"/>
</dbReference>
<dbReference type="GO" id="GO:0004674">
    <property type="term" value="F:protein serine/threonine kinase activity"/>
    <property type="evidence" value="ECO:0007669"/>
    <property type="project" value="UniProtKB-KW"/>
</dbReference>
<keyword evidence="2" id="KW-0808">Transferase</keyword>
<sequence length="203" mass="22699">MTSRLVKRITFTLPLKSTVEKVGVGSYLLHRSRTLDKEEWVLIEENLAEYEEYKAFLRKNGEKARKDPSSLDAFLHFTYHESGQKFVLCGFQGIHTEEQGYKLTTPCIHSVEKKYGLTDKGASGIKSVFAKHKCNNLCWNWPTPGDEIEDDKTCSNGEVADTNGEEADINDSSSDEKFDSVPIGGLAIHTTDNDSSVEDILSS</sequence>
<dbReference type="InterPro" id="IPR051852">
    <property type="entry name" value="Alpha-type_PK"/>
</dbReference>
<organism evidence="8 9">
    <name type="scientific">Pomacea canaliculata</name>
    <name type="common">Golden apple snail</name>
    <dbReference type="NCBI Taxonomy" id="400727"/>
    <lineage>
        <taxon>Eukaryota</taxon>
        <taxon>Metazoa</taxon>
        <taxon>Spiralia</taxon>
        <taxon>Lophotrochozoa</taxon>
        <taxon>Mollusca</taxon>
        <taxon>Gastropoda</taxon>
        <taxon>Caenogastropoda</taxon>
        <taxon>Architaenioglossa</taxon>
        <taxon>Ampullarioidea</taxon>
        <taxon>Ampullariidae</taxon>
        <taxon>Pomacea</taxon>
    </lineage>
</organism>
<protein>
    <recommendedName>
        <fullName evidence="7">Alpha-type protein kinase domain-containing protein</fullName>
    </recommendedName>
</protein>
<dbReference type="SUPFAM" id="SSF56112">
    <property type="entry name" value="Protein kinase-like (PK-like)"/>
    <property type="match status" value="1"/>
</dbReference>
<dbReference type="InterPro" id="IPR011009">
    <property type="entry name" value="Kinase-like_dom_sf"/>
</dbReference>
<accession>A0A2T7NJ56</accession>
<keyword evidence="1" id="KW-0723">Serine/threonine-protein kinase</keyword>